<evidence type="ECO:0000313" key="2">
    <source>
        <dbReference type="Proteomes" id="UP000010931"/>
    </source>
</evidence>
<gene>
    <name evidence="1" type="ORF">STRTUCAR8_01756</name>
</gene>
<evidence type="ECO:0000313" key="1">
    <source>
        <dbReference type="EMBL" id="ELP65742.1"/>
    </source>
</evidence>
<keyword evidence="2" id="KW-1185">Reference proteome</keyword>
<protein>
    <submittedName>
        <fullName evidence="1">Uncharacterized protein</fullName>
    </submittedName>
</protein>
<sequence>MSGVGCRHRSPGDDGHPVEVVGEVRTAMECDRIAMLRQLDSRS</sequence>
<accession>L7F358</accession>
<dbReference type="AlphaFoldDB" id="L7F358"/>
<proteinExistence type="predicted"/>
<comment type="caution">
    <text evidence="1">The sequence shown here is derived from an EMBL/GenBank/DDBJ whole genome shotgun (WGS) entry which is preliminary data.</text>
</comment>
<reference evidence="1 2" key="1">
    <citation type="journal article" date="2011" name="Plasmid">
        <title>Streptomyces turgidiscabies Car8 contains a modular pathogenicity island that shares virulence genes with other actinobacterial plant pathogens.</title>
        <authorList>
            <person name="Huguet-Tapia J.C."/>
            <person name="Badger J.H."/>
            <person name="Loria R."/>
            <person name="Pettis G.S."/>
        </authorList>
    </citation>
    <scope>NUCLEOTIDE SEQUENCE [LARGE SCALE GENOMIC DNA]</scope>
    <source>
        <strain evidence="1 2">Car8</strain>
    </source>
</reference>
<name>L7F358_STRT8</name>
<dbReference type="EMBL" id="AEJB01000361">
    <property type="protein sequence ID" value="ELP65742.1"/>
    <property type="molecule type" value="Genomic_DNA"/>
</dbReference>
<organism evidence="1 2">
    <name type="scientific">Streptomyces turgidiscabies (strain Car8)</name>
    <dbReference type="NCBI Taxonomy" id="698760"/>
    <lineage>
        <taxon>Bacteria</taxon>
        <taxon>Bacillati</taxon>
        <taxon>Actinomycetota</taxon>
        <taxon>Actinomycetes</taxon>
        <taxon>Kitasatosporales</taxon>
        <taxon>Streptomycetaceae</taxon>
        <taxon>Streptomyces</taxon>
    </lineage>
</organism>
<dbReference type="Proteomes" id="UP000010931">
    <property type="component" value="Unassembled WGS sequence"/>
</dbReference>